<dbReference type="RefSeq" id="WP_120342254.1">
    <property type="nucleotide sequence ID" value="NZ_MCAS01000001.1"/>
</dbReference>
<sequence>MLEFILRRLFQSVLALWAMSLLVFAGVYVVGDPIALMVPDSATPEMRTRIIASLGLDQPWWLQYWRFLTHSLHGDFGTSFLTGAPVAQMIVTRMPATLELSVIAMLMAIVIGIPLGMYAGLRPEKLSSRLITASSTIGFSLPTFWVGLILILVCSVLLGWLPSGGRGTTTSWLGMQVSFLTLDGWKHLLLPALNLALFNIALIIRLAYSSTRETALTDYVKFARAKGLSASRIVGVHILKNIMIPLVTVIGINLGGLIAFSIVTETVFAWPGMGKLLIDSINALDRPVVIAYLLTVGAIYMLINLVVDVLYSLLDPRISVTTEVN</sequence>
<dbReference type="InterPro" id="IPR035906">
    <property type="entry name" value="MetI-like_sf"/>
</dbReference>
<evidence type="ECO:0000256" key="4">
    <source>
        <dbReference type="ARBA" id="ARBA00022692"/>
    </source>
</evidence>
<name>A0A420GZJ3_9BURK</name>
<dbReference type="Pfam" id="PF19300">
    <property type="entry name" value="BPD_transp_1_N"/>
    <property type="match status" value="1"/>
</dbReference>
<dbReference type="PANTHER" id="PTHR43163:SF2">
    <property type="entry name" value="ABC TRANSPORTER PERMEASE PROTEIN"/>
    <property type="match status" value="1"/>
</dbReference>
<evidence type="ECO:0000256" key="7">
    <source>
        <dbReference type="RuleBase" id="RU363032"/>
    </source>
</evidence>
<comment type="subcellular location">
    <subcellularLocation>
        <location evidence="1 7">Cell membrane</location>
        <topology evidence="1 7">Multi-pass membrane protein</topology>
    </subcellularLocation>
</comment>
<dbReference type="PROSITE" id="PS50928">
    <property type="entry name" value="ABC_TM1"/>
    <property type="match status" value="1"/>
</dbReference>
<keyword evidence="2 7" id="KW-0813">Transport</keyword>
<gene>
    <name evidence="9" type="ORF">BCY88_00130</name>
</gene>
<feature type="transmembrane region" description="Helical" evidence="7">
    <location>
        <begin position="142"/>
        <end position="161"/>
    </location>
</feature>
<evidence type="ECO:0000256" key="2">
    <source>
        <dbReference type="ARBA" id="ARBA00022448"/>
    </source>
</evidence>
<evidence type="ECO:0000256" key="3">
    <source>
        <dbReference type="ARBA" id="ARBA00022475"/>
    </source>
</evidence>
<dbReference type="OrthoDB" id="9803623at2"/>
<keyword evidence="6 7" id="KW-0472">Membrane</keyword>
<organism evidence="9 10">
    <name type="scientific">Paraburkholderia fungorum</name>
    <dbReference type="NCBI Taxonomy" id="134537"/>
    <lineage>
        <taxon>Bacteria</taxon>
        <taxon>Pseudomonadati</taxon>
        <taxon>Pseudomonadota</taxon>
        <taxon>Betaproteobacteria</taxon>
        <taxon>Burkholderiales</taxon>
        <taxon>Burkholderiaceae</taxon>
        <taxon>Paraburkholderia</taxon>
    </lineage>
</organism>
<dbReference type="SUPFAM" id="SSF161098">
    <property type="entry name" value="MetI-like"/>
    <property type="match status" value="1"/>
</dbReference>
<comment type="caution">
    <text evidence="9">The sequence shown here is derived from an EMBL/GenBank/DDBJ whole genome shotgun (WGS) entry which is preliminary data.</text>
</comment>
<keyword evidence="3" id="KW-1003">Cell membrane</keyword>
<feature type="domain" description="ABC transmembrane type-1" evidence="8">
    <location>
        <begin position="94"/>
        <end position="311"/>
    </location>
</feature>
<evidence type="ECO:0000256" key="1">
    <source>
        <dbReference type="ARBA" id="ARBA00004651"/>
    </source>
</evidence>
<evidence type="ECO:0000256" key="5">
    <source>
        <dbReference type="ARBA" id="ARBA00022989"/>
    </source>
</evidence>
<feature type="transmembrane region" description="Helical" evidence="7">
    <location>
        <begin position="188"/>
        <end position="208"/>
    </location>
</feature>
<dbReference type="GO" id="GO:0055085">
    <property type="term" value="P:transmembrane transport"/>
    <property type="evidence" value="ECO:0007669"/>
    <property type="project" value="InterPro"/>
</dbReference>
<feature type="transmembrane region" description="Helical" evidence="7">
    <location>
        <begin position="100"/>
        <end position="121"/>
    </location>
</feature>
<keyword evidence="5 7" id="KW-1133">Transmembrane helix</keyword>
<keyword evidence="4 7" id="KW-0812">Transmembrane</keyword>
<dbReference type="InterPro" id="IPR045621">
    <property type="entry name" value="BPD_transp_1_N"/>
</dbReference>
<proteinExistence type="inferred from homology"/>
<accession>A0A420GZJ3</accession>
<evidence type="ECO:0000256" key="6">
    <source>
        <dbReference type="ARBA" id="ARBA00023136"/>
    </source>
</evidence>
<dbReference type="AlphaFoldDB" id="A0A420GZJ3"/>
<dbReference type="EMBL" id="MCAS01000001">
    <property type="protein sequence ID" value="RKF50630.1"/>
    <property type="molecule type" value="Genomic_DNA"/>
</dbReference>
<evidence type="ECO:0000259" key="8">
    <source>
        <dbReference type="PROSITE" id="PS50928"/>
    </source>
</evidence>
<dbReference type="Pfam" id="PF00528">
    <property type="entry name" value="BPD_transp_1"/>
    <property type="match status" value="1"/>
</dbReference>
<dbReference type="CDD" id="cd06261">
    <property type="entry name" value="TM_PBP2"/>
    <property type="match status" value="1"/>
</dbReference>
<comment type="similarity">
    <text evidence="7">Belongs to the binding-protein-dependent transport system permease family.</text>
</comment>
<feature type="transmembrane region" description="Helical" evidence="7">
    <location>
        <begin position="12"/>
        <end position="31"/>
    </location>
</feature>
<reference evidence="9 10" key="1">
    <citation type="submission" date="2016-07" db="EMBL/GenBank/DDBJ databases">
        <title>Genome analysis of Burkholderia fungorum ES3-20.</title>
        <authorList>
            <person name="Xu D."/>
            <person name="Yao R."/>
            <person name="Zheng S."/>
        </authorList>
    </citation>
    <scope>NUCLEOTIDE SEQUENCE [LARGE SCALE GENOMIC DNA]</scope>
    <source>
        <strain evidence="9 10">ES3-20</strain>
    </source>
</reference>
<protein>
    <submittedName>
        <fullName evidence="9">ABC transporter permease</fullName>
    </submittedName>
</protein>
<dbReference type="PANTHER" id="PTHR43163">
    <property type="entry name" value="DIPEPTIDE TRANSPORT SYSTEM PERMEASE PROTEIN DPPB-RELATED"/>
    <property type="match status" value="1"/>
</dbReference>
<feature type="transmembrane region" description="Helical" evidence="7">
    <location>
        <begin position="290"/>
        <end position="311"/>
    </location>
</feature>
<dbReference type="Gene3D" id="1.10.3720.10">
    <property type="entry name" value="MetI-like"/>
    <property type="match status" value="1"/>
</dbReference>
<dbReference type="GO" id="GO:0005886">
    <property type="term" value="C:plasma membrane"/>
    <property type="evidence" value="ECO:0007669"/>
    <property type="project" value="UniProtKB-SubCell"/>
</dbReference>
<evidence type="ECO:0000313" key="9">
    <source>
        <dbReference type="EMBL" id="RKF50630.1"/>
    </source>
</evidence>
<feature type="transmembrane region" description="Helical" evidence="7">
    <location>
        <begin position="242"/>
        <end position="270"/>
    </location>
</feature>
<evidence type="ECO:0000313" key="10">
    <source>
        <dbReference type="Proteomes" id="UP000283709"/>
    </source>
</evidence>
<dbReference type="InterPro" id="IPR000515">
    <property type="entry name" value="MetI-like"/>
</dbReference>
<dbReference type="Proteomes" id="UP000283709">
    <property type="component" value="Unassembled WGS sequence"/>
</dbReference>